<dbReference type="InterPro" id="IPR002711">
    <property type="entry name" value="HNH"/>
</dbReference>
<feature type="domain" description="HNH nuclease" evidence="2">
    <location>
        <begin position="63"/>
        <end position="116"/>
    </location>
</feature>
<dbReference type="Pfam" id="PF01844">
    <property type="entry name" value="HNH"/>
    <property type="match status" value="1"/>
</dbReference>
<dbReference type="GO" id="GO:0003676">
    <property type="term" value="F:nucleic acid binding"/>
    <property type="evidence" value="ECO:0007669"/>
    <property type="project" value="InterPro"/>
</dbReference>
<evidence type="ECO:0000259" key="2">
    <source>
        <dbReference type="SMART" id="SM00507"/>
    </source>
</evidence>
<evidence type="ECO:0000256" key="1">
    <source>
        <dbReference type="SAM" id="MobiDB-lite"/>
    </source>
</evidence>
<dbReference type="SMART" id="SM00507">
    <property type="entry name" value="HNHc"/>
    <property type="match status" value="1"/>
</dbReference>
<name>A0A846HAE2_9CYAN</name>
<organism evidence="3 4">
    <name type="scientific">Hassallia byssoidea VB512170</name>
    <dbReference type="NCBI Taxonomy" id="1304833"/>
    <lineage>
        <taxon>Bacteria</taxon>
        <taxon>Bacillati</taxon>
        <taxon>Cyanobacteriota</taxon>
        <taxon>Cyanophyceae</taxon>
        <taxon>Nostocales</taxon>
        <taxon>Tolypothrichaceae</taxon>
        <taxon>Hassallia</taxon>
    </lineage>
</organism>
<keyword evidence="3" id="KW-0540">Nuclease</keyword>
<evidence type="ECO:0000313" key="3">
    <source>
        <dbReference type="EMBL" id="NEU73918.1"/>
    </source>
</evidence>
<keyword evidence="4" id="KW-1185">Reference proteome</keyword>
<sequence>MSRKTTNSLQKLVRGVIRDFAVLVNEPKPEKVKKAKAKKYPVTKSQSQPKQQANKRSRYIPLSVRFTVLQRDNHKCVSCGKTPPEVTLEVDHKEPFSQGGTNDISNLRTLCFKCNRGKGARSLK</sequence>
<keyword evidence="3" id="KW-0378">Hydrolase</keyword>
<dbReference type="RefSeq" id="WP_163518922.1">
    <property type="nucleotide sequence ID" value="NZ_JTCM02000031.1"/>
</dbReference>
<dbReference type="InterPro" id="IPR003615">
    <property type="entry name" value="HNH_nuc"/>
</dbReference>
<comment type="caution">
    <text evidence="3">The sequence shown here is derived from an EMBL/GenBank/DDBJ whole genome shotgun (WGS) entry which is preliminary data.</text>
</comment>
<dbReference type="GO" id="GO:0004519">
    <property type="term" value="F:endonuclease activity"/>
    <property type="evidence" value="ECO:0007669"/>
    <property type="project" value="UniProtKB-KW"/>
</dbReference>
<dbReference type="Gene3D" id="1.10.30.50">
    <property type="match status" value="1"/>
</dbReference>
<keyword evidence="3" id="KW-0255">Endonuclease</keyword>
<dbReference type="CDD" id="cd00085">
    <property type="entry name" value="HNHc"/>
    <property type="match status" value="1"/>
</dbReference>
<protein>
    <submittedName>
        <fullName evidence="3">HNH endonuclease</fullName>
    </submittedName>
</protein>
<dbReference type="EMBL" id="JTCM02000031">
    <property type="protein sequence ID" value="NEU73918.1"/>
    <property type="molecule type" value="Genomic_DNA"/>
</dbReference>
<evidence type="ECO:0000313" key="4">
    <source>
        <dbReference type="Proteomes" id="UP000031549"/>
    </source>
</evidence>
<dbReference type="PANTHER" id="PTHR33877">
    <property type="entry name" value="SLL1193 PROTEIN"/>
    <property type="match status" value="1"/>
</dbReference>
<accession>A0A846HAE2</accession>
<gene>
    <name evidence="3" type="ORF">PI95_015475</name>
</gene>
<dbReference type="Proteomes" id="UP000031549">
    <property type="component" value="Unassembled WGS sequence"/>
</dbReference>
<dbReference type="InterPro" id="IPR052892">
    <property type="entry name" value="NA-targeting_endonuclease"/>
</dbReference>
<dbReference type="GO" id="GO:0008270">
    <property type="term" value="F:zinc ion binding"/>
    <property type="evidence" value="ECO:0007669"/>
    <property type="project" value="InterPro"/>
</dbReference>
<reference evidence="3 4" key="1">
    <citation type="journal article" date="2015" name="Genome Announc.">
        <title>Draft Genome Sequence of Cyanobacterium Hassallia byssoidea Strain VB512170, Isolated from Monuments in India.</title>
        <authorList>
            <person name="Singh D."/>
            <person name="Chandrababunaidu M.M."/>
            <person name="Panda A."/>
            <person name="Sen D."/>
            <person name="Bhattacharyya S."/>
            <person name="Adhikary S.P."/>
            <person name="Tripathy S."/>
        </authorList>
    </citation>
    <scope>NUCLEOTIDE SEQUENCE [LARGE SCALE GENOMIC DNA]</scope>
    <source>
        <strain evidence="3 4">VB512170</strain>
    </source>
</reference>
<feature type="region of interest" description="Disordered" evidence="1">
    <location>
        <begin position="31"/>
        <end position="58"/>
    </location>
</feature>
<dbReference type="PANTHER" id="PTHR33877:SF2">
    <property type="entry name" value="OS07G0170200 PROTEIN"/>
    <property type="match status" value="1"/>
</dbReference>
<dbReference type="AlphaFoldDB" id="A0A846HAE2"/>
<proteinExistence type="predicted"/>